<feature type="transmembrane region" description="Helical" evidence="6">
    <location>
        <begin position="49"/>
        <end position="70"/>
    </location>
</feature>
<feature type="transmembrane region" description="Helical" evidence="6">
    <location>
        <begin position="123"/>
        <end position="144"/>
    </location>
</feature>
<keyword evidence="8" id="KW-1185">Reference proteome</keyword>
<keyword evidence="2" id="KW-1003">Cell membrane</keyword>
<sequence>MSAVLSALRSPAVKVAFLIVAVFLGTYAVMENRGELAEALRELHGPAVIASFIAGVLYIWCTMMSWRAVLTDFGSPLPLKAAVRLFGLSQIGKYIPGGIWNFLAAAEMGADHEIPRRRSVGAMAVSVLVSLMTGLALGAVAFVLSPADALQRWEWLLIATPLLMLMLLPPVMNRLIGVVLQVTRRPRLQQPLTVPGLGRAIVWAVLAWLVAGAHVSFLAVNLGMSSSLRTWALGTAAYALAWVAGFLVVISPAGVGVREAVLGASLAGAGMSTGQVLALVLLSRFLLTLTDFAFAAAGLASGRSRHPN</sequence>
<feature type="transmembrane region" description="Helical" evidence="6">
    <location>
        <begin position="82"/>
        <end position="103"/>
    </location>
</feature>
<proteinExistence type="predicted"/>
<dbReference type="AlphaFoldDB" id="A0A3L8PMX4"/>
<feature type="transmembrane region" description="Helical" evidence="6">
    <location>
        <begin position="200"/>
        <end position="220"/>
    </location>
</feature>
<dbReference type="Proteomes" id="UP000282515">
    <property type="component" value="Unassembled WGS sequence"/>
</dbReference>
<evidence type="ECO:0000313" key="7">
    <source>
        <dbReference type="EMBL" id="RLV56594.1"/>
    </source>
</evidence>
<evidence type="ECO:0000256" key="2">
    <source>
        <dbReference type="ARBA" id="ARBA00022475"/>
    </source>
</evidence>
<reference evidence="7 8" key="1">
    <citation type="submission" date="2018-10" db="EMBL/GenBank/DDBJ databases">
        <title>Aeromicrobium sp. 9W16Y-2 whole genome shotgun sequence.</title>
        <authorList>
            <person name="Li F."/>
        </authorList>
    </citation>
    <scope>NUCLEOTIDE SEQUENCE [LARGE SCALE GENOMIC DNA]</scope>
    <source>
        <strain evidence="7 8">9W16Y-2</strain>
    </source>
</reference>
<name>A0A3L8PMX4_9ACTN</name>
<evidence type="ECO:0000256" key="1">
    <source>
        <dbReference type="ARBA" id="ARBA00004651"/>
    </source>
</evidence>
<dbReference type="Pfam" id="PF03706">
    <property type="entry name" value="LPG_synthase_TM"/>
    <property type="match status" value="1"/>
</dbReference>
<dbReference type="InterPro" id="IPR022791">
    <property type="entry name" value="L-PG_synthase/AglD"/>
</dbReference>
<keyword evidence="4 6" id="KW-1133">Transmembrane helix</keyword>
<comment type="subcellular location">
    <subcellularLocation>
        <location evidence="1">Cell membrane</location>
        <topology evidence="1">Multi-pass membrane protein</topology>
    </subcellularLocation>
</comment>
<evidence type="ECO:0000256" key="6">
    <source>
        <dbReference type="SAM" id="Phobius"/>
    </source>
</evidence>
<evidence type="ECO:0000256" key="5">
    <source>
        <dbReference type="ARBA" id="ARBA00023136"/>
    </source>
</evidence>
<keyword evidence="5 6" id="KW-0472">Membrane</keyword>
<evidence type="ECO:0000313" key="8">
    <source>
        <dbReference type="Proteomes" id="UP000282515"/>
    </source>
</evidence>
<protein>
    <submittedName>
        <fullName evidence="7">UPF0104 family protein</fullName>
    </submittedName>
</protein>
<dbReference type="EMBL" id="RDBF01000003">
    <property type="protein sequence ID" value="RLV56594.1"/>
    <property type="molecule type" value="Genomic_DNA"/>
</dbReference>
<keyword evidence="3 6" id="KW-0812">Transmembrane</keyword>
<feature type="transmembrane region" description="Helical" evidence="6">
    <location>
        <begin position="232"/>
        <end position="255"/>
    </location>
</feature>
<accession>A0A3L8PMX4</accession>
<evidence type="ECO:0000256" key="3">
    <source>
        <dbReference type="ARBA" id="ARBA00022692"/>
    </source>
</evidence>
<dbReference type="OrthoDB" id="6057470at2"/>
<feature type="transmembrane region" description="Helical" evidence="6">
    <location>
        <begin position="275"/>
        <end position="300"/>
    </location>
</feature>
<dbReference type="GO" id="GO:0005886">
    <property type="term" value="C:plasma membrane"/>
    <property type="evidence" value="ECO:0007669"/>
    <property type="project" value="UniProtKB-SubCell"/>
</dbReference>
<comment type="caution">
    <text evidence="7">The sequence shown here is derived from an EMBL/GenBank/DDBJ whole genome shotgun (WGS) entry which is preliminary data.</text>
</comment>
<feature type="transmembrane region" description="Helical" evidence="6">
    <location>
        <begin position="12"/>
        <end position="29"/>
    </location>
</feature>
<organism evidence="7 8">
    <name type="scientific">Aeromicrobium phragmitis</name>
    <dbReference type="NCBI Taxonomy" id="2478914"/>
    <lineage>
        <taxon>Bacteria</taxon>
        <taxon>Bacillati</taxon>
        <taxon>Actinomycetota</taxon>
        <taxon>Actinomycetes</taxon>
        <taxon>Propionibacteriales</taxon>
        <taxon>Nocardioidaceae</taxon>
        <taxon>Aeromicrobium</taxon>
    </lineage>
</organism>
<feature type="transmembrane region" description="Helical" evidence="6">
    <location>
        <begin position="156"/>
        <end position="180"/>
    </location>
</feature>
<gene>
    <name evidence="7" type="ORF">D9V41_05850</name>
</gene>
<evidence type="ECO:0000256" key="4">
    <source>
        <dbReference type="ARBA" id="ARBA00022989"/>
    </source>
</evidence>